<dbReference type="EMBL" id="NMQW01000049">
    <property type="protein sequence ID" value="OXM83285.1"/>
    <property type="molecule type" value="Genomic_DNA"/>
</dbReference>
<dbReference type="Gene3D" id="3.40.50.2300">
    <property type="match status" value="1"/>
</dbReference>
<evidence type="ECO:0000313" key="7">
    <source>
        <dbReference type="EMBL" id="OXM83285.1"/>
    </source>
</evidence>
<keyword evidence="8" id="KW-1185">Reference proteome</keyword>
<feature type="domain" description="Response regulatory" evidence="6">
    <location>
        <begin position="10"/>
        <end position="127"/>
    </location>
</feature>
<protein>
    <submittedName>
        <fullName evidence="7">DNA-binding response regulator</fullName>
    </submittedName>
</protein>
<dbReference type="GO" id="GO:0003700">
    <property type="term" value="F:DNA-binding transcription factor activity"/>
    <property type="evidence" value="ECO:0007669"/>
    <property type="project" value="InterPro"/>
</dbReference>
<dbReference type="PROSITE" id="PS01124">
    <property type="entry name" value="HTH_ARAC_FAMILY_2"/>
    <property type="match status" value="1"/>
</dbReference>
<dbReference type="PROSITE" id="PS00041">
    <property type="entry name" value="HTH_ARAC_FAMILY_1"/>
    <property type="match status" value="1"/>
</dbReference>
<dbReference type="InterPro" id="IPR018062">
    <property type="entry name" value="HTH_AraC-typ_CS"/>
</dbReference>
<reference evidence="7 8" key="1">
    <citation type="submission" date="2017-07" db="EMBL/GenBank/DDBJ databases">
        <title>Genome sequencing and assembly of Paenibacillus rigui.</title>
        <authorList>
            <person name="Mayilraj S."/>
        </authorList>
    </citation>
    <scope>NUCLEOTIDE SEQUENCE [LARGE SCALE GENOMIC DNA]</scope>
    <source>
        <strain evidence="7 8">JCM 16352</strain>
    </source>
</reference>
<dbReference type="Proteomes" id="UP000215509">
    <property type="component" value="Unassembled WGS sequence"/>
</dbReference>
<evidence type="ECO:0000259" key="5">
    <source>
        <dbReference type="PROSITE" id="PS01124"/>
    </source>
</evidence>
<evidence type="ECO:0000256" key="3">
    <source>
        <dbReference type="ARBA" id="ARBA00023163"/>
    </source>
</evidence>
<dbReference type="InterPro" id="IPR041522">
    <property type="entry name" value="CdaR_GGDEF"/>
</dbReference>
<dbReference type="Pfam" id="PF00072">
    <property type="entry name" value="Response_reg"/>
    <property type="match status" value="1"/>
</dbReference>
<dbReference type="PRINTS" id="PR00032">
    <property type="entry name" value="HTHARAC"/>
</dbReference>
<evidence type="ECO:0000256" key="2">
    <source>
        <dbReference type="ARBA" id="ARBA00023125"/>
    </source>
</evidence>
<evidence type="ECO:0000256" key="1">
    <source>
        <dbReference type="ARBA" id="ARBA00023015"/>
    </source>
</evidence>
<organism evidence="7 8">
    <name type="scientific">Paenibacillus rigui</name>
    <dbReference type="NCBI Taxonomy" id="554312"/>
    <lineage>
        <taxon>Bacteria</taxon>
        <taxon>Bacillati</taxon>
        <taxon>Bacillota</taxon>
        <taxon>Bacilli</taxon>
        <taxon>Bacillales</taxon>
        <taxon>Paenibacillaceae</taxon>
        <taxon>Paenibacillus</taxon>
    </lineage>
</organism>
<dbReference type="SUPFAM" id="SSF55073">
    <property type="entry name" value="Nucleotide cyclase"/>
    <property type="match status" value="1"/>
</dbReference>
<dbReference type="GO" id="GO:0043565">
    <property type="term" value="F:sequence-specific DNA binding"/>
    <property type="evidence" value="ECO:0007669"/>
    <property type="project" value="InterPro"/>
</dbReference>
<keyword evidence="4" id="KW-0597">Phosphoprotein</keyword>
<dbReference type="InterPro" id="IPR018060">
    <property type="entry name" value="HTH_AraC"/>
</dbReference>
<dbReference type="CDD" id="cd17536">
    <property type="entry name" value="REC_YesN-like"/>
    <property type="match status" value="1"/>
</dbReference>
<dbReference type="InterPro" id="IPR001789">
    <property type="entry name" value="Sig_transdc_resp-reg_receiver"/>
</dbReference>
<dbReference type="RefSeq" id="WP_094017877.1">
    <property type="nucleotide sequence ID" value="NZ_NMQW01000049.1"/>
</dbReference>
<keyword evidence="2 7" id="KW-0238">DNA-binding</keyword>
<accession>A0A229UJ24</accession>
<dbReference type="Pfam" id="PF17853">
    <property type="entry name" value="GGDEF_2"/>
    <property type="match status" value="1"/>
</dbReference>
<name>A0A229UJ24_9BACL</name>
<dbReference type="Pfam" id="PF12833">
    <property type="entry name" value="HTH_18"/>
    <property type="match status" value="1"/>
</dbReference>
<dbReference type="AlphaFoldDB" id="A0A229UJ24"/>
<sequence>MRTTTDMRFKLVVIDDIKSTVEMIATKIPWDAYGIEVAGTAKNGQEGLSLIKETRPDLILTDIRMPKMDGLEMTRQIIDLLPQSKVIILSAYTDFEYAKQAIRLGAFDFVKKPFSIQEITKVVLEAKQALAEAYNQHQRIQSMEKKVQESLPLLRQEYFSRLLQHGARPEEVQSYWDELHVDMSPKGLTVMVIEIDHFMEKYASQPVHEIELVRFALHNILEETIQSAARGVVFRDGPSYYACIVNCSSPEEARQLAEACCANIADCTRFTISIGIGVSVRDLHELPDSYKSALSALAYHFYTGGNGALSFADVPKEREAAPRYAQEQEQELLHSLRAGNGEKALRELERFFEEMKGWTPLPDPHDIRSLYYELALLMLRVFYESVPVEVLQPFDRKLRDRSSRELDSLRAFQQLLMELCSAGCAWIEKERAGDATQLIYRAVDYIRSHLHVDLTVEHCAKQINISGGHFASLFKKVTGTTFNQFVTAERIERAKRLLIENYQVQEIAQALGYEHRRYFSEVFKKYTGQTPSEFKEAYLGQK</sequence>
<dbReference type="InterPro" id="IPR029787">
    <property type="entry name" value="Nucleotide_cyclase"/>
</dbReference>
<dbReference type="PANTHER" id="PTHR43280:SF2">
    <property type="entry name" value="HTH-TYPE TRANSCRIPTIONAL REGULATOR EXSA"/>
    <property type="match status" value="1"/>
</dbReference>
<evidence type="ECO:0000259" key="6">
    <source>
        <dbReference type="PROSITE" id="PS50110"/>
    </source>
</evidence>
<gene>
    <name evidence="7" type="ORF">CF651_26525</name>
</gene>
<dbReference type="PANTHER" id="PTHR43280">
    <property type="entry name" value="ARAC-FAMILY TRANSCRIPTIONAL REGULATOR"/>
    <property type="match status" value="1"/>
</dbReference>
<proteinExistence type="predicted"/>
<dbReference type="Gene3D" id="1.10.10.60">
    <property type="entry name" value="Homeodomain-like"/>
    <property type="match status" value="2"/>
</dbReference>
<evidence type="ECO:0000313" key="8">
    <source>
        <dbReference type="Proteomes" id="UP000215509"/>
    </source>
</evidence>
<feature type="domain" description="HTH araC/xylS-type" evidence="5">
    <location>
        <begin position="440"/>
        <end position="537"/>
    </location>
</feature>
<dbReference type="SUPFAM" id="SSF52172">
    <property type="entry name" value="CheY-like"/>
    <property type="match status" value="1"/>
</dbReference>
<keyword evidence="1" id="KW-0805">Transcription regulation</keyword>
<keyword evidence="3" id="KW-0804">Transcription</keyword>
<dbReference type="GO" id="GO:0000160">
    <property type="term" value="P:phosphorelay signal transduction system"/>
    <property type="evidence" value="ECO:0007669"/>
    <property type="project" value="InterPro"/>
</dbReference>
<dbReference type="PROSITE" id="PS50110">
    <property type="entry name" value="RESPONSE_REGULATORY"/>
    <property type="match status" value="1"/>
</dbReference>
<dbReference type="InterPro" id="IPR011006">
    <property type="entry name" value="CheY-like_superfamily"/>
</dbReference>
<dbReference type="InterPro" id="IPR009057">
    <property type="entry name" value="Homeodomain-like_sf"/>
</dbReference>
<feature type="modified residue" description="4-aspartylphosphate" evidence="4">
    <location>
        <position position="62"/>
    </location>
</feature>
<evidence type="ECO:0000256" key="4">
    <source>
        <dbReference type="PROSITE-ProRule" id="PRU00169"/>
    </source>
</evidence>
<dbReference type="OrthoDB" id="9794370at2"/>
<dbReference type="SMART" id="SM00342">
    <property type="entry name" value="HTH_ARAC"/>
    <property type="match status" value="1"/>
</dbReference>
<comment type="caution">
    <text evidence="7">The sequence shown here is derived from an EMBL/GenBank/DDBJ whole genome shotgun (WGS) entry which is preliminary data.</text>
</comment>
<dbReference type="SUPFAM" id="SSF46689">
    <property type="entry name" value="Homeodomain-like"/>
    <property type="match status" value="2"/>
</dbReference>
<dbReference type="SMART" id="SM00448">
    <property type="entry name" value="REC"/>
    <property type="match status" value="1"/>
</dbReference>
<dbReference type="InterPro" id="IPR020449">
    <property type="entry name" value="Tscrpt_reg_AraC-type_HTH"/>
</dbReference>